<dbReference type="AlphaFoldDB" id="A0A0L6VB16"/>
<protein>
    <submittedName>
        <fullName evidence="2">Uncharacterized protein</fullName>
    </submittedName>
</protein>
<evidence type="ECO:0000256" key="1">
    <source>
        <dbReference type="SAM" id="MobiDB-lite"/>
    </source>
</evidence>
<sequence>MSIIANITSSGALELGKDETINQDETLNQGESLNQDETLNQKELDFLNSVSRSELESKPEGLDPTGHPIDMPNRTSGYKGKPVSPSRRPPESHRGGWYSNFENDRPSTSRPPPTSFQPINCLKNRNRIMPCLESNPSTSIHDRAPPTAIHSMMGNSGTISVLHNKLFNAVKPILAGGDRSSITQASTSKPMHKIKGIAAKTGSILVEGKGKAKANTPVGSAHIDLTEEVEEDEDQLSFKSSHQSRKAPEEIIDDFVNGYTPNEIDPSNDLSDDPMGLPAPTKRIHAMQGKDNRVGFFPSSHPICSNYHEVANLVLLYSICLF</sequence>
<name>A0A0L6VB16_9BASI</name>
<dbReference type="STRING" id="27349.A0A0L6VB16"/>
<evidence type="ECO:0000313" key="2">
    <source>
        <dbReference type="EMBL" id="KNZ57889.1"/>
    </source>
</evidence>
<gene>
    <name evidence="2" type="ORF">VP01_2048g1</name>
</gene>
<keyword evidence="3" id="KW-1185">Reference proteome</keyword>
<evidence type="ECO:0000313" key="3">
    <source>
        <dbReference type="Proteomes" id="UP000037035"/>
    </source>
</evidence>
<dbReference type="Proteomes" id="UP000037035">
    <property type="component" value="Unassembled WGS sequence"/>
</dbReference>
<accession>A0A0L6VB16</accession>
<feature type="region of interest" description="Disordered" evidence="1">
    <location>
        <begin position="50"/>
        <end position="120"/>
    </location>
</feature>
<dbReference type="EMBL" id="LAVV01006891">
    <property type="protein sequence ID" value="KNZ57889.1"/>
    <property type="molecule type" value="Genomic_DNA"/>
</dbReference>
<reference evidence="2 3" key="1">
    <citation type="submission" date="2015-08" db="EMBL/GenBank/DDBJ databases">
        <title>Next Generation Sequencing and Analysis of the Genome of Puccinia sorghi L Schw, the Causal Agent of Maize Common Rust.</title>
        <authorList>
            <person name="Rochi L."/>
            <person name="Burguener G."/>
            <person name="Darino M."/>
            <person name="Turjanski A."/>
            <person name="Kreff E."/>
            <person name="Dieguez M.J."/>
            <person name="Sacco F."/>
        </authorList>
    </citation>
    <scope>NUCLEOTIDE SEQUENCE [LARGE SCALE GENOMIC DNA]</scope>
    <source>
        <strain evidence="2 3">RO10H11247</strain>
    </source>
</reference>
<proteinExistence type="predicted"/>
<comment type="caution">
    <text evidence="2">The sequence shown here is derived from an EMBL/GenBank/DDBJ whole genome shotgun (WGS) entry which is preliminary data.</text>
</comment>
<organism evidence="2 3">
    <name type="scientific">Puccinia sorghi</name>
    <dbReference type="NCBI Taxonomy" id="27349"/>
    <lineage>
        <taxon>Eukaryota</taxon>
        <taxon>Fungi</taxon>
        <taxon>Dikarya</taxon>
        <taxon>Basidiomycota</taxon>
        <taxon>Pucciniomycotina</taxon>
        <taxon>Pucciniomycetes</taxon>
        <taxon>Pucciniales</taxon>
        <taxon>Pucciniaceae</taxon>
        <taxon>Puccinia</taxon>
    </lineage>
</organism>
<dbReference type="VEuPathDB" id="FungiDB:VP01_2048g1"/>